<dbReference type="InterPro" id="IPR045060">
    <property type="entry name" value="Phe-tRNA-ligase_IIc_bsu"/>
</dbReference>
<evidence type="ECO:0000256" key="2">
    <source>
        <dbReference type="ARBA" id="ARBA00012814"/>
    </source>
</evidence>
<dbReference type="Gene3D" id="3.30.930.10">
    <property type="entry name" value="Bira Bifunctional Protein, Domain 2"/>
    <property type="match status" value="1"/>
</dbReference>
<dbReference type="InterPro" id="IPR005146">
    <property type="entry name" value="B3/B4_tRNA-bd"/>
</dbReference>
<comment type="caution">
    <text evidence="11">The sequence shown here is derived from an EMBL/GenBank/DDBJ whole genome shotgun (WGS) entry which is preliminary data.</text>
</comment>
<dbReference type="InterPro" id="IPR045864">
    <property type="entry name" value="aa-tRNA-synth_II/BPL/LPL"/>
</dbReference>
<dbReference type="Gene3D" id="3.50.40.10">
    <property type="entry name" value="Phenylalanyl-trna Synthetase, Chain B, domain 3"/>
    <property type="match status" value="1"/>
</dbReference>
<evidence type="ECO:0000256" key="5">
    <source>
        <dbReference type="ARBA" id="ARBA00022741"/>
    </source>
</evidence>
<proteinExistence type="predicted"/>
<dbReference type="PANTHER" id="PTHR10947:SF0">
    <property type="entry name" value="PHENYLALANINE--TRNA LIGASE BETA SUBUNIT"/>
    <property type="match status" value="1"/>
</dbReference>
<comment type="cofactor">
    <cofactor evidence="1">
        <name>Mg(2+)</name>
        <dbReference type="ChEBI" id="CHEBI:18420"/>
    </cofactor>
</comment>
<name>J9GLX5_9ZZZZ</name>
<sequence>MDSGVTGSTSDVFLESAYFNPVSIRKSSKRHTLKTDASFRFERGVDPMGVRFAGQRAALLILELAGGHIEGKTSIFCQEPVRRKEVELDYDRIRRFIGKDIDSATIDTILEYLGYDFLRKDPDAEGVTVSALVAVPSYMVDVYRECDVVEEILRIYGYNNVELPSNVRMSVNTMPKPDPETVRNGLSDFLAANGFVEIMNNSLTRSDYYSKLKTFPEEACVRILNPLSSDLNVMRQTLIPGGLEVIAYNINRQMTSLKTF</sequence>
<keyword evidence="9 11" id="KW-0030">Aminoacyl-tRNA synthetase</keyword>
<dbReference type="Pfam" id="PF17759">
    <property type="entry name" value="tRNA_synthFbeta"/>
    <property type="match status" value="1"/>
</dbReference>
<keyword evidence="8" id="KW-0648">Protein biosynthesis</keyword>
<dbReference type="AlphaFoldDB" id="J9GLX5"/>
<dbReference type="SUPFAM" id="SSF56037">
    <property type="entry name" value="PheT/TilS domain"/>
    <property type="match status" value="1"/>
</dbReference>
<keyword evidence="7" id="KW-0460">Magnesium</keyword>
<dbReference type="InterPro" id="IPR041616">
    <property type="entry name" value="PheRS_beta_core"/>
</dbReference>
<dbReference type="GO" id="GO:0005524">
    <property type="term" value="F:ATP binding"/>
    <property type="evidence" value="ECO:0007669"/>
    <property type="project" value="UniProtKB-KW"/>
</dbReference>
<evidence type="ECO:0000256" key="1">
    <source>
        <dbReference type="ARBA" id="ARBA00001946"/>
    </source>
</evidence>
<reference evidence="11" key="1">
    <citation type="journal article" date="2012" name="PLoS ONE">
        <title>Gene sets for utilization of primary and secondary nutrition supplies in the distal gut of endangered iberian lynx.</title>
        <authorList>
            <person name="Alcaide M."/>
            <person name="Messina E."/>
            <person name="Richter M."/>
            <person name="Bargiela R."/>
            <person name="Peplies J."/>
            <person name="Huws S.A."/>
            <person name="Newbold C.J."/>
            <person name="Golyshin P.N."/>
            <person name="Simon M.A."/>
            <person name="Lopez G."/>
            <person name="Yakimov M.M."/>
            <person name="Ferrer M."/>
        </authorList>
    </citation>
    <scope>NUCLEOTIDE SEQUENCE</scope>
</reference>
<dbReference type="GO" id="GO:0009328">
    <property type="term" value="C:phenylalanine-tRNA ligase complex"/>
    <property type="evidence" value="ECO:0007669"/>
    <property type="project" value="TreeGrafter"/>
</dbReference>
<keyword evidence="4" id="KW-0479">Metal-binding</keyword>
<dbReference type="GO" id="GO:0003723">
    <property type="term" value="F:RNA binding"/>
    <property type="evidence" value="ECO:0007669"/>
    <property type="project" value="InterPro"/>
</dbReference>
<dbReference type="EMBL" id="AMCI01003223">
    <property type="protein sequence ID" value="EJX00790.1"/>
    <property type="molecule type" value="Genomic_DNA"/>
</dbReference>
<keyword evidence="5" id="KW-0547">Nucleotide-binding</keyword>
<keyword evidence="6" id="KW-0067">ATP-binding</keyword>
<evidence type="ECO:0000256" key="6">
    <source>
        <dbReference type="ARBA" id="ARBA00022840"/>
    </source>
</evidence>
<dbReference type="EC" id="6.1.1.20" evidence="2"/>
<dbReference type="PANTHER" id="PTHR10947">
    <property type="entry name" value="PHENYLALANYL-TRNA SYNTHETASE BETA CHAIN AND LEUCINE-RICH REPEAT-CONTAINING PROTEIN 47"/>
    <property type="match status" value="1"/>
</dbReference>
<dbReference type="InterPro" id="IPR005147">
    <property type="entry name" value="tRNA_synthase_B5-dom"/>
</dbReference>
<evidence type="ECO:0000256" key="9">
    <source>
        <dbReference type="ARBA" id="ARBA00023146"/>
    </source>
</evidence>
<evidence type="ECO:0000256" key="4">
    <source>
        <dbReference type="ARBA" id="ARBA00022723"/>
    </source>
</evidence>
<dbReference type="SUPFAM" id="SSF46955">
    <property type="entry name" value="Putative DNA-binding domain"/>
    <property type="match status" value="1"/>
</dbReference>
<evidence type="ECO:0000256" key="8">
    <source>
        <dbReference type="ARBA" id="ARBA00022917"/>
    </source>
</evidence>
<accession>J9GLX5</accession>
<dbReference type="SMART" id="SM00874">
    <property type="entry name" value="B5"/>
    <property type="match status" value="1"/>
</dbReference>
<evidence type="ECO:0000313" key="11">
    <source>
        <dbReference type="EMBL" id="EJX00790.1"/>
    </source>
</evidence>
<organism evidence="11">
    <name type="scientific">gut metagenome</name>
    <dbReference type="NCBI Taxonomy" id="749906"/>
    <lineage>
        <taxon>unclassified sequences</taxon>
        <taxon>metagenomes</taxon>
        <taxon>organismal metagenomes</taxon>
    </lineage>
</organism>
<evidence type="ECO:0000259" key="10">
    <source>
        <dbReference type="PROSITE" id="PS51483"/>
    </source>
</evidence>
<protein>
    <recommendedName>
        <fullName evidence="2">phenylalanine--tRNA ligase</fullName>
        <ecNumber evidence="2">6.1.1.20</ecNumber>
    </recommendedName>
</protein>
<dbReference type="Pfam" id="PF03483">
    <property type="entry name" value="B3_4"/>
    <property type="match status" value="1"/>
</dbReference>
<dbReference type="PROSITE" id="PS51483">
    <property type="entry name" value="B5"/>
    <property type="match status" value="1"/>
</dbReference>
<keyword evidence="3" id="KW-0436">Ligase</keyword>
<dbReference type="GO" id="GO:0004826">
    <property type="term" value="F:phenylalanine-tRNA ligase activity"/>
    <property type="evidence" value="ECO:0007669"/>
    <property type="project" value="UniProtKB-EC"/>
</dbReference>
<dbReference type="InterPro" id="IPR020825">
    <property type="entry name" value="Phe-tRNA_synthase-like_B3/B4"/>
</dbReference>
<dbReference type="SUPFAM" id="SSF55681">
    <property type="entry name" value="Class II aaRS and biotin synthetases"/>
    <property type="match status" value="1"/>
</dbReference>
<dbReference type="Pfam" id="PF03484">
    <property type="entry name" value="B5"/>
    <property type="match status" value="1"/>
</dbReference>
<dbReference type="Gene3D" id="3.30.56.10">
    <property type="match status" value="1"/>
</dbReference>
<dbReference type="GO" id="GO:0006432">
    <property type="term" value="P:phenylalanyl-tRNA aminoacylation"/>
    <property type="evidence" value="ECO:0007669"/>
    <property type="project" value="InterPro"/>
</dbReference>
<evidence type="ECO:0000256" key="3">
    <source>
        <dbReference type="ARBA" id="ARBA00022598"/>
    </source>
</evidence>
<evidence type="ECO:0000256" key="7">
    <source>
        <dbReference type="ARBA" id="ARBA00022842"/>
    </source>
</evidence>
<dbReference type="InterPro" id="IPR009061">
    <property type="entry name" value="DNA-bd_dom_put_sf"/>
</dbReference>
<gene>
    <name evidence="11" type="ORF">EVA_11105</name>
</gene>
<dbReference type="GO" id="GO:0000287">
    <property type="term" value="F:magnesium ion binding"/>
    <property type="evidence" value="ECO:0007669"/>
    <property type="project" value="InterPro"/>
</dbReference>
<feature type="domain" description="B5" evidence="10">
    <location>
        <begin position="81"/>
        <end position="163"/>
    </location>
</feature>